<organism evidence="1 2">
    <name type="scientific">Lymnaea stagnalis</name>
    <name type="common">Great pond snail</name>
    <name type="synonym">Helix stagnalis</name>
    <dbReference type="NCBI Taxonomy" id="6523"/>
    <lineage>
        <taxon>Eukaryota</taxon>
        <taxon>Metazoa</taxon>
        <taxon>Spiralia</taxon>
        <taxon>Lophotrochozoa</taxon>
        <taxon>Mollusca</taxon>
        <taxon>Gastropoda</taxon>
        <taxon>Heterobranchia</taxon>
        <taxon>Euthyneura</taxon>
        <taxon>Panpulmonata</taxon>
        <taxon>Hygrophila</taxon>
        <taxon>Lymnaeoidea</taxon>
        <taxon>Lymnaeidae</taxon>
        <taxon>Lymnaea</taxon>
    </lineage>
</organism>
<dbReference type="Proteomes" id="UP001497497">
    <property type="component" value="Unassembled WGS sequence"/>
</dbReference>
<sequence length="63" mass="7174">LRSSDSGKLSTPRVCLETYGKRTFAFAGPTIWNALPVDLRNNQTLESFKTDLKTHLFRKYLLG</sequence>
<proteinExistence type="predicted"/>
<gene>
    <name evidence="1" type="ORF">GSLYS_00012437001</name>
</gene>
<evidence type="ECO:0000313" key="2">
    <source>
        <dbReference type="Proteomes" id="UP001497497"/>
    </source>
</evidence>
<reference evidence="1 2" key="1">
    <citation type="submission" date="2024-04" db="EMBL/GenBank/DDBJ databases">
        <authorList>
            <consortium name="Genoscope - CEA"/>
            <person name="William W."/>
        </authorList>
    </citation>
    <scope>NUCLEOTIDE SEQUENCE [LARGE SCALE GENOMIC DNA]</scope>
</reference>
<keyword evidence="2" id="KW-1185">Reference proteome</keyword>
<dbReference type="AlphaFoldDB" id="A0AAV2HWX5"/>
<dbReference type="EMBL" id="CAXITT010000307">
    <property type="protein sequence ID" value="CAL1538616.1"/>
    <property type="molecule type" value="Genomic_DNA"/>
</dbReference>
<protein>
    <submittedName>
        <fullName evidence="1">Uncharacterized protein</fullName>
    </submittedName>
</protein>
<feature type="non-terminal residue" evidence="1">
    <location>
        <position position="1"/>
    </location>
</feature>
<name>A0AAV2HWX5_LYMST</name>
<accession>A0AAV2HWX5</accession>
<evidence type="ECO:0000313" key="1">
    <source>
        <dbReference type="EMBL" id="CAL1538616.1"/>
    </source>
</evidence>
<comment type="caution">
    <text evidence="1">The sequence shown here is derived from an EMBL/GenBank/DDBJ whole genome shotgun (WGS) entry which is preliminary data.</text>
</comment>